<keyword evidence="9" id="KW-1185">Reference proteome</keyword>
<evidence type="ECO:0000259" key="7">
    <source>
        <dbReference type="Pfam" id="PF03328"/>
    </source>
</evidence>
<feature type="binding site" evidence="5">
    <location>
        <position position="135"/>
    </location>
    <ligand>
        <name>substrate</name>
    </ligand>
</feature>
<dbReference type="EMBL" id="LNCU01000118">
    <property type="protein sequence ID" value="KWV46213.1"/>
    <property type="molecule type" value="Genomic_DNA"/>
</dbReference>
<evidence type="ECO:0000256" key="4">
    <source>
        <dbReference type="ARBA" id="ARBA00022842"/>
    </source>
</evidence>
<accession>A0A109JC72</accession>
<dbReference type="GO" id="GO:0000287">
    <property type="term" value="F:magnesium ion binding"/>
    <property type="evidence" value="ECO:0007669"/>
    <property type="project" value="TreeGrafter"/>
</dbReference>
<dbReference type="Gene3D" id="3.20.20.60">
    <property type="entry name" value="Phosphoenolpyruvate-binding domains"/>
    <property type="match status" value="1"/>
</dbReference>
<protein>
    <submittedName>
        <fullName evidence="8">Host specificity protein</fullName>
    </submittedName>
</protein>
<evidence type="ECO:0000313" key="9">
    <source>
        <dbReference type="Proteomes" id="UP000057737"/>
    </source>
</evidence>
<evidence type="ECO:0000313" key="8">
    <source>
        <dbReference type="EMBL" id="KWV46213.1"/>
    </source>
</evidence>
<dbReference type="InterPro" id="IPR040442">
    <property type="entry name" value="Pyrv_kinase-like_dom_sf"/>
</dbReference>
<dbReference type="PANTHER" id="PTHR32308:SF0">
    <property type="entry name" value="HPCH_HPAI ALDOLASE_CITRATE LYASE DOMAIN-CONTAINING PROTEIN"/>
    <property type="match status" value="1"/>
</dbReference>
<dbReference type="GO" id="GO:0003824">
    <property type="term" value="F:catalytic activity"/>
    <property type="evidence" value="ECO:0007669"/>
    <property type="project" value="InterPro"/>
</dbReference>
<organism evidence="8 9">
    <name type="scientific">Bradyrhizobium macuxiense</name>
    <dbReference type="NCBI Taxonomy" id="1755647"/>
    <lineage>
        <taxon>Bacteria</taxon>
        <taxon>Pseudomonadati</taxon>
        <taxon>Pseudomonadota</taxon>
        <taxon>Alphaproteobacteria</taxon>
        <taxon>Hyphomicrobiales</taxon>
        <taxon>Nitrobacteraceae</taxon>
        <taxon>Bradyrhizobium</taxon>
    </lineage>
</organism>
<dbReference type="Proteomes" id="UP000057737">
    <property type="component" value="Unassembled WGS sequence"/>
</dbReference>
<dbReference type="InterPro" id="IPR005000">
    <property type="entry name" value="Aldolase/citrate-lyase_domain"/>
</dbReference>
<evidence type="ECO:0000256" key="1">
    <source>
        <dbReference type="ARBA" id="ARBA00001946"/>
    </source>
</evidence>
<sequence>MTMMRKFPVWRSALFVPANVERFVAKAVDRGADALIIDLEDSVPLAQKDAARALVPEIVKRFRDTGNSDVMVRINQPLELAVRDIESAVIPGVDAIKITKVEGPEHLRLLDEMVTRLEQSRGLPVGKIWFVGLIEAPGPLAKAHDIARSTPRLAGISLGAEDYATAIGAKPTEETLLMPKQQIVQAARAAGIMPLGTIGSVADFADVDGYTRIVRRSADFGFVGSACIHPSLVPILNAGFSPSVQEVAYAERIVALDRQAAAEGRASFALDGKMIDIPIVQRAEALLERANAIAARSRRAPGSA</sequence>
<name>A0A109JC72_9BRAD</name>
<dbReference type="SUPFAM" id="SSF51621">
    <property type="entry name" value="Phosphoenolpyruvate/pyruvate domain"/>
    <property type="match status" value="1"/>
</dbReference>
<dbReference type="OrthoDB" id="9800547at2"/>
<feature type="binding site" evidence="5">
    <location>
        <position position="73"/>
    </location>
    <ligand>
        <name>substrate</name>
    </ligand>
</feature>
<comment type="caution">
    <text evidence="8">The sequence shown here is derived from an EMBL/GenBank/DDBJ whole genome shotgun (WGS) entry which is preliminary data.</text>
</comment>
<dbReference type="InterPro" id="IPR011206">
    <property type="entry name" value="Citrate_lyase_beta/mcl1/mcl2"/>
</dbReference>
<dbReference type="GO" id="GO:0006107">
    <property type="term" value="P:oxaloacetate metabolic process"/>
    <property type="evidence" value="ECO:0007669"/>
    <property type="project" value="TreeGrafter"/>
</dbReference>
<evidence type="ECO:0000256" key="3">
    <source>
        <dbReference type="ARBA" id="ARBA00022723"/>
    </source>
</evidence>
<dbReference type="InterPro" id="IPR015813">
    <property type="entry name" value="Pyrv/PenolPyrv_kinase-like_dom"/>
</dbReference>
<proteinExistence type="inferred from homology"/>
<feature type="binding site" evidence="6">
    <location>
        <position position="162"/>
    </location>
    <ligand>
        <name>Mg(2+)</name>
        <dbReference type="ChEBI" id="CHEBI:18420"/>
    </ligand>
</feature>
<dbReference type="RefSeq" id="WP_066514534.1">
    <property type="nucleotide sequence ID" value="NZ_LNCU01000118.1"/>
</dbReference>
<evidence type="ECO:0000256" key="2">
    <source>
        <dbReference type="ARBA" id="ARBA00005568"/>
    </source>
</evidence>
<dbReference type="AlphaFoldDB" id="A0A109JC72"/>
<keyword evidence="4 6" id="KW-0460">Magnesium</keyword>
<comment type="cofactor">
    <cofactor evidence="1">
        <name>Mg(2+)</name>
        <dbReference type="ChEBI" id="CHEBI:18420"/>
    </cofactor>
</comment>
<feature type="domain" description="HpcH/HpaI aldolase/citrate lyase" evidence="7">
    <location>
        <begin position="11"/>
        <end position="230"/>
    </location>
</feature>
<keyword evidence="3 6" id="KW-0479">Metal-binding</keyword>
<evidence type="ECO:0000256" key="5">
    <source>
        <dbReference type="PIRSR" id="PIRSR015582-1"/>
    </source>
</evidence>
<dbReference type="Pfam" id="PF03328">
    <property type="entry name" value="HpcH_HpaI"/>
    <property type="match status" value="1"/>
</dbReference>
<evidence type="ECO:0000256" key="6">
    <source>
        <dbReference type="PIRSR" id="PIRSR015582-2"/>
    </source>
</evidence>
<feature type="binding site" evidence="6">
    <location>
        <position position="135"/>
    </location>
    <ligand>
        <name>Mg(2+)</name>
        <dbReference type="ChEBI" id="CHEBI:18420"/>
    </ligand>
</feature>
<dbReference type="PIRSF" id="PIRSF015582">
    <property type="entry name" value="Cit_lyase_B"/>
    <property type="match status" value="1"/>
</dbReference>
<reference evidence="8 9" key="1">
    <citation type="submission" date="2015-11" db="EMBL/GenBank/DDBJ databases">
        <title>Draft Genome Sequence of the Strain BR 10303 (Bradyrhizobium sp.) isolated from nodules of Centrolobium paraense.</title>
        <authorList>
            <person name="Zelli J.E."/>
            <person name="Simoes-Araujo J.L."/>
            <person name="Barauna A.C."/>
            <person name="Silva K."/>
        </authorList>
    </citation>
    <scope>NUCLEOTIDE SEQUENCE [LARGE SCALE GENOMIC DNA]</scope>
    <source>
        <strain evidence="8 9">BR 10303</strain>
    </source>
</reference>
<gene>
    <name evidence="8" type="ORF">AS156_21855</name>
</gene>
<dbReference type="PANTHER" id="PTHR32308">
    <property type="entry name" value="LYASE BETA SUBUNIT, PUTATIVE (AFU_ORTHOLOGUE AFUA_4G13030)-RELATED"/>
    <property type="match status" value="1"/>
</dbReference>
<comment type="similarity">
    <text evidence="2">Belongs to the HpcH/HpaI aldolase family.</text>
</comment>